<name>K2G6S0_9BACI</name>
<dbReference type="KEGG" id="sje:AAV35_000460"/>
<dbReference type="PATRIC" id="fig|1230341.3.peg.2310"/>
<gene>
    <name evidence="3" type="ORF">AAV35_000460</name>
    <name evidence="4" type="ORF">MJ3_11325</name>
</gene>
<comment type="subcellular location">
    <subcellularLocation>
        <location evidence="1">Secreted</location>
    </subcellularLocation>
</comment>
<proteinExistence type="predicted"/>
<accession>K2G6S0</accession>
<dbReference type="PROSITE" id="PS00118">
    <property type="entry name" value="PA2_HIS"/>
    <property type="match status" value="1"/>
</dbReference>
<evidence type="ECO:0000313" key="5">
    <source>
        <dbReference type="Proteomes" id="UP000011746"/>
    </source>
</evidence>
<dbReference type="GO" id="GO:0005576">
    <property type="term" value="C:extracellular region"/>
    <property type="evidence" value="ECO:0007669"/>
    <property type="project" value="UniProtKB-SubCell"/>
</dbReference>
<protein>
    <recommendedName>
        <fullName evidence="7">Phospholipase A2 domain-containing protein</fullName>
    </recommendedName>
</protein>
<dbReference type="GO" id="GO:0004623">
    <property type="term" value="F:phospholipase A2 activity"/>
    <property type="evidence" value="ECO:0007669"/>
    <property type="project" value="InterPro"/>
</dbReference>
<evidence type="ECO:0008006" key="7">
    <source>
        <dbReference type="Google" id="ProtNLM"/>
    </source>
</evidence>
<dbReference type="EMBL" id="AMPQ01000021">
    <property type="protein sequence ID" value="EKE30888.1"/>
    <property type="molecule type" value="Genomic_DNA"/>
</dbReference>
<dbReference type="eggNOG" id="ENOG5033JJ5">
    <property type="taxonomic scope" value="Bacteria"/>
</dbReference>
<dbReference type="Gene3D" id="1.20.90.10">
    <property type="entry name" value="Phospholipase A2 domain"/>
    <property type="match status" value="1"/>
</dbReference>
<dbReference type="GO" id="GO:0006644">
    <property type="term" value="P:phospholipid metabolic process"/>
    <property type="evidence" value="ECO:0007669"/>
    <property type="project" value="InterPro"/>
</dbReference>
<reference evidence="3" key="3">
    <citation type="submission" date="2016-11" db="EMBL/GenBank/DDBJ databases">
        <title>Salimicrobium jeotgali MJ3, isolated from Myulchi jeot, a traditional Korean fermented seafood.</title>
        <authorList>
            <person name="Kim K.H."/>
            <person name="Jeon C.O."/>
            <person name="Jin H.M."/>
        </authorList>
    </citation>
    <scope>NUCLEOTIDE SEQUENCE</scope>
    <source>
        <strain evidence="3">MJ3</strain>
    </source>
</reference>
<reference evidence="6" key="2">
    <citation type="submission" date="2015-06" db="EMBL/GenBank/DDBJ databases">
        <title>Salimicrobium jeotgali MJ3, isolated from Myulchi jeot, a traditional Korean fermented seafood.</title>
        <authorList>
            <person name="Kim K.H."/>
            <person name="Jeon C.O."/>
            <person name="Jin H.M."/>
        </authorList>
    </citation>
    <scope>NUCLEOTIDE SEQUENCE [LARGE SCALE GENOMIC DNA]</scope>
    <source>
        <strain evidence="6">MJ3</strain>
    </source>
</reference>
<evidence type="ECO:0000313" key="6">
    <source>
        <dbReference type="Proteomes" id="UP000092654"/>
    </source>
</evidence>
<dbReference type="SUPFAM" id="SSF48619">
    <property type="entry name" value="Phospholipase A2, PLA2"/>
    <property type="match status" value="1"/>
</dbReference>
<dbReference type="InterPro" id="IPR036444">
    <property type="entry name" value="PLipase_A2_dom_sf"/>
</dbReference>
<dbReference type="AlphaFoldDB" id="K2G6S0"/>
<keyword evidence="2" id="KW-0964">Secreted</keyword>
<dbReference type="GO" id="GO:0050482">
    <property type="term" value="P:arachidonate secretion"/>
    <property type="evidence" value="ECO:0007669"/>
    <property type="project" value="InterPro"/>
</dbReference>
<dbReference type="RefSeq" id="WP_008591649.1">
    <property type="nucleotide sequence ID" value="NZ_AMPQ01000021.1"/>
</dbReference>
<evidence type="ECO:0000313" key="4">
    <source>
        <dbReference type="EMBL" id="EKE30888.1"/>
    </source>
</evidence>
<dbReference type="Proteomes" id="UP000092654">
    <property type="component" value="Chromosome"/>
</dbReference>
<evidence type="ECO:0000256" key="2">
    <source>
        <dbReference type="ARBA" id="ARBA00022525"/>
    </source>
</evidence>
<reference evidence="4 5" key="1">
    <citation type="journal article" date="2012" name="J. Bacteriol.">
        <title>Draft Genome Sequence of Salimicrobium sp. Strain MJ3, Isolated from Myulchi-Jeot, Korean Fermented Seafood.</title>
        <authorList>
            <person name="Lee S.H."/>
            <person name="Jung J.Y."/>
            <person name="Jeon C.O."/>
        </authorList>
    </citation>
    <scope>NUCLEOTIDE SEQUENCE [LARGE SCALE GENOMIC DNA]</scope>
    <source>
        <strain evidence="4 5">MJ3</strain>
    </source>
</reference>
<dbReference type="EMBL" id="CP011361">
    <property type="protein sequence ID" value="AKG03402.1"/>
    <property type="molecule type" value="Genomic_DNA"/>
</dbReference>
<dbReference type="InterPro" id="IPR033113">
    <property type="entry name" value="PLA2_histidine"/>
</dbReference>
<sequence length="231" mass="25835">MIPQTNLQYDRELNEQENQKLVNKLKKSENFQRIAKAMHSDSKQAKVRSGHKVHYELEGDNTNLKLLLVELESEKIVYYQESTSAERIQEDMYGAKGDKSKNQAVIFRINEGDVVETTGAYSERLSKDFLSAELRSEDEVSTSAWYDGCYPGFNYCGADCGTRGSSGGGVPQGPYDQCCLEHDNCWANFGTNDCGCDCRLKSCAAANVLHAPVALHTILMSWFPREEGCTC</sequence>
<keyword evidence="5" id="KW-1185">Reference proteome</keyword>
<organism evidence="4 5">
    <name type="scientific">Salimicrobium jeotgali</name>
    <dbReference type="NCBI Taxonomy" id="1230341"/>
    <lineage>
        <taxon>Bacteria</taxon>
        <taxon>Bacillati</taxon>
        <taxon>Bacillota</taxon>
        <taxon>Bacilli</taxon>
        <taxon>Bacillales</taxon>
        <taxon>Bacillaceae</taxon>
        <taxon>Salimicrobium</taxon>
    </lineage>
</organism>
<evidence type="ECO:0000256" key="1">
    <source>
        <dbReference type="ARBA" id="ARBA00004613"/>
    </source>
</evidence>
<evidence type="ECO:0000313" key="3">
    <source>
        <dbReference type="EMBL" id="AKG03402.1"/>
    </source>
</evidence>
<dbReference type="OrthoDB" id="5125543at2"/>
<dbReference type="Proteomes" id="UP000011746">
    <property type="component" value="Unassembled WGS sequence"/>
</dbReference>